<sequence length="420" mass="48634">QHGLPRPATTTQRTEEELKEEQLQIQEYRDLEDLIKTKIAERQYTVEVLQLTSKLLKKNPEYYTIWNVRRRLLIHGFFSKSSDSSSPSKELSSISTTATTKASSTDSSSSPSNTTAAATTIPHDPASRNHGKNGTTLDLIRADLEFLFPIMILYPKCYWVWNYRLWLLQQANERLDPDIARELWNGELKLVSKMLVKDSRNFHGWGYRSKVVSELESAALHGKSMTEAEFEYTTKMITSPKGLSNFSAFHRRGKLIPNFWMKEGQMIRQDGCSWKKVEFDMIFSAMYTDSYPYAQSAWFYYQFLMTTLTDPVGHATVTPNLTAEERVTFVIRQLADLKEMLDGAEDNKWIYNALIEYTLVLSQMAERQPRPDEKQDCMLWLTELRKLDPLRNGRWDDLELFLEGPYPPLGLVPEIHNPCL</sequence>
<comment type="catalytic activity">
    <reaction evidence="5 6">
        <text>geranylgeranyl diphosphate + L-cysteinyl-[protein] = S-geranylgeranyl-L-cysteinyl-[protein] + diphosphate</text>
        <dbReference type="Rhea" id="RHEA:21240"/>
        <dbReference type="Rhea" id="RHEA-COMP:10131"/>
        <dbReference type="Rhea" id="RHEA-COMP:11537"/>
        <dbReference type="ChEBI" id="CHEBI:29950"/>
        <dbReference type="ChEBI" id="CHEBI:33019"/>
        <dbReference type="ChEBI" id="CHEBI:57533"/>
        <dbReference type="ChEBI" id="CHEBI:86021"/>
        <dbReference type="EC" id="2.5.1.60"/>
    </reaction>
</comment>
<keyword evidence="9" id="KW-1185">Reference proteome</keyword>
<keyword evidence="3 6" id="KW-0808">Transferase</keyword>
<dbReference type="EMBL" id="QGMJ01000671">
    <property type="protein sequence ID" value="TVY34259.1"/>
    <property type="molecule type" value="Genomic_DNA"/>
</dbReference>
<dbReference type="EC" id="2.5.1.60" evidence="6"/>
<dbReference type="InterPro" id="IPR002088">
    <property type="entry name" value="Prenyl_trans_a"/>
</dbReference>
<comment type="function">
    <text evidence="6">Catalyzes the transfer of a geranyl-geranyl moiety from geranyl-geranyl pyrophosphate to cysteines occuring in specific C-terminal amino acid sequences.</text>
</comment>
<dbReference type="Gene3D" id="1.25.40.120">
    <property type="entry name" value="Protein prenylyltransferase"/>
    <property type="match status" value="1"/>
</dbReference>
<dbReference type="PANTHER" id="PTHR11129">
    <property type="entry name" value="PROTEIN FARNESYLTRANSFERASE ALPHA SUBUNIT/RAB GERANYLGERANYL TRANSFERASE ALPHA SUBUNIT"/>
    <property type="match status" value="1"/>
</dbReference>
<dbReference type="PROSITE" id="PS51147">
    <property type="entry name" value="PFTA"/>
    <property type="match status" value="3"/>
</dbReference>
<comment type="similarity">
    <text evidence="1 6">Belongs to the protein prenyltransferase subunit alpha family.</text>
</comment>
<evidence type="ECO:0000313" key="8">
    <source>
        <dbReference type="EMBL" id="TVY34259.1"/>
    </source>
</evidence>
<evidence type="ECO:0000313" key="9">
    <source>
        <dbReference type="Proteomes" id="UP000462212"/>
    </source>
</evidence>
<feature type="compositionally biased region" description="Low complexity" evidence="7">
    <location>
        <begin position="80"/>
        <end position="120"/>
    </location>
</feature>
<dbReference type="SUPFAM" id="SSF48439">
    <property type="entry name" value="Protein prenylyltransferase"/>
    <property type="match status" value="1"/>
</dbReference>
<gene>
    <name evidence="8" type="primary">bet4</name>
    <name evidence="8" type="ORF">LSUB1_G006964</name>
</gene>
<dbReference type="PANTHER" id="PTHR11129:SF2">
    <property type="entry name" value="GERANYLGERANYL TRANSFERASE TYPE-2 SUBUNIT ALPHA"/>
    <property type="match status" value="1"/>
</dbReference>
<name>A0A8H8RF94_9HELO</name>
<proteinExistence type="inferred from homology"/>
<feature type="non-terminal residue" evidence="8">
    <location>
        <position position="420"/>
    </location>
</feature>
<keyword evidence="4" id="KW-0677">Repeat</keyword>
<feature type="region of interest" description="Disordered" evidence="7">
    <location>
        <begin position="80"/>
        <end position="132"/>
    </location>
</feature>
<dbReference type="OrthoDB" id="1658at2759"/>
<dbReference type="GO" id="GO:0097354">
    <property type="term" value="P:prenylation"/>
    <property type="evidence" value="ECO:0007669"/>
    <property type="project" value="UniProtKB-UniRule"/>
</dbReference>
<accession>A0A8H8RF94</accession>
<keyword evidence="2 6" id="KW-0637">Prenyltransferase</keyword>
<evidence type="ECO:0000256" key="2">
    <source>
        <dbReference type="ARBA" id="ARBA00022602"/>
    </source>
</evidence>
<dbReference type="GO" id="GO:0005968">
    <property type="term" value="C:Rab-protein geranylgeranyltransferase complex"/>
    <property type="evidence" value="ECO:0007669"/>
    <property type="project" value="TreeGrafter"/>
</dbReference>
<comment type="caution">
    <text evidence="8">The sequence shown here is derived from an EMBL/GenBank/DDBJ whole genome shotgun (WGS) entry which is preliminary data.</text>
</comment>
<evidence type="ECO:0000256" key="3">
    <source>
        <dbReference type="ARBA" id="ARBA00022679"/>
    </source>
</evidence>
<dbReference type="Proteomes" id="UP000462212">
    <property type="component" value="Unassembled WGS sequence"/>
</dbReference>
<evidence type="ECO:0000256" key="4">
    <source>
        <dbReference type="ARBA" id="ARBA00022737"/>
    </source>
</evidence>
<evidence type="ECO:0000256" key="1">
    <source>
        <dbReference type="ARBA" id="ARBA00006734"/>
    </source>
</evidence>
<evidence type="ECO:0000256" key="7">
    <source>
        <dbReference type="SAM" id="MobiDB-lite"/>
    </source>
</evidence>
<reference evidence="8 9" key="1">
    <citation type="submission" date="2018-05" db="EMBL/GenBank/DDBJ databases">
        <title>Genome sequencing and assembly of the regulated plant pathogen Lachnellula willkommii and related sister species for the development of diagnostic species identification markers.</title>
        <authorList>
            <person name="Giroux E."/>
            <person name="Bilodeau G."/>
        </authorList>
    </citation>
    <scope>NUCLEOTIDE SEQUENCE [LARGE SCALE GENOMIC DNA]</scope>
    <source>
        <strain evidence="8 9">CBS 197.66</strain>
    </source>
</reference>
<dbReference type="AlphaFoldDB" id="A0A8H8RF94"/>
<evidence type="ECO:0000256" key="5">
    <source>
        <dbReference type="ARBA" id="ARBA00047658"/>
    </source>
</evidence>
<dbReference type="Pfam" id="PF01239">
    <property type="entry name" value="PPTA"/>
    <property type="match status" value="3"/>
</dbReference>
<organism evidence="8 9">
    <name type="scientific">Lachnellula subtilissima</name>
    <dbReference type="NCBI Taxonomy" id="602034"/>
    <lineage>
        <taxon>Eukaryota</taxon>
        <taxon>Fungi</taxon>
        <taxon>Dikarya</taxon>
        <taxon>Ascomycota</taxon>
        <taxon>Pezizomycotina</taxon>
        <taxon>Leotiomycetes</taxon>
        <taxon>Helotiales</taxon>
        <taxon>Lachnaceae</taxon>
        <taxon>Lachnellula</taxon>
    </lineage>
</organism>
<protein>
    <recommendedName>
        <fullName evidence="6">Geranylgeranyl transferase type-2 subunit alpha</fullName>
        <ecNumber evidence="6">2.5.1.60</ecNumber>
    </recommendedName>
    <alternativeName>
        <fullName evidence="6">Geranylgeranyl transferase type II subunit alpha</fullName>
    </alternativeName>
</protein>
<evidence type="ECO:0000256" key="6">
    <source>
        <dbReference type="RuleBase" id="RU367120"/>
    </source>
</evidence>
<dbReference type="GO" id="GO:0004663">
    <property type="term" value="F:Rab geranylgeranyltransferase activity"/>
    <property type="evidence" value="ECO:0007669"/>
    <property type="project" value="UniProtKB-UniRule"/>
</dbReference>